<accession>A0A5B7GPZ7</accession>
<evidence type="ECO:0000313" key="3">
    <source>
        <dbReference type="Proteomes" id="UP000324222"/>
    </source>
</evidence>
<comment type="caution">
    <text evidence="2">The sequence shown here is derived from an EMBL/GenBank/DDBJ whole genome shotgun (WGS) entry which is preliminary data.</text>
</comment>
<keyword evidence="1" id="KW-0472">Membrane</keyword>
<proteinExistence type="predicted"/>
<reference evidence="2 3" key="1">
    <citation type="submission" date="2019-05" db="EMBL/GenBank/DDBJ databases">
        <title>Another draft genome of Portunus trituberculatus and its Hox gene families provides insights of decapod evolution.</title>
        <authorList>
            <person name="Jeong J.-H."/>
            <person name="Song I."/>
            <person name="Kim S."/>
            <person name="Choi T."/>
            <person name="Kim D."/>
            <person name="Ryu S."/>
            <person name="Kim W."/>
        </authorList>
    </citation>
    <scope>NUCLEOTIDE SEQUENCE [LARGE SCALE GENOMIC DNA]</scope>
    <source>
        <tissue evidence="2">Muscle</tissue>
    </source>
</reference>
<keyword evidence="3" id="KW-1185">Reference proteome</keyword>
<evidence type="ECO:0008006" key="4">
    <source>
        <dbReference type="Google" id="ProtNLM"/>
    </source>
</evidence>
<keyword evidence="1" id="KW-0812">Transmembrane</keyword>
<organism evidence="2 3">
    <name type="scientific">Portunus trituberculatus</name>
    <name type="common">Swimming crab</name>
    <name type="synonym">Neptunus trituberculatus</name>
    <dbReference type="NCBI Taxonomy" id="210409"/>
    <lineage>
        <taxon>Eukaryota</taxon>
        <taxon>Metazoa</taxon>
        <taxon>Ecdysozoa</taxon>
        <taxon>Arthropoda</taxon>
        <taxon>Crustacea</taxon>
        <taxon>Multicrustacea</taxon>
        <taxon>Malacostraca</taxon>
        <taxon>Eumalacostraca</taxon>
        <taxon>Eucarida</taxon>
        <taxon>Decapoda</taxon>
        <taxon>Pleocyemata</taxon>
        <taxon>Brachyura</taxon>
        <taxon>Eubrachyura</taxon>
        <taxon>Portunoidea</taxon>
        <taxon>Portunidae</taxon>
        <taxon>Portuninae</taxon>
        <taxon>Portunus</taxon>
    </lineage>
</organism>
<evidence type="ECO:0000313" key="2">
    <source>
        <dbReference type="EMBL" id="MPC59118.1"/>
    </source>
</evidence>
<keyword evidence="1" id="KW-1133">Transmembrane helix</keyword>
<dbReference type="Proteomes" id="UP000324222">
    <property type="component" value="Unassembled WGS sequence"/>
</dbReference>
<protein>
    <recommendedName>
        <fullName evidence="4">Endonuclease/exonuclease/phosphatase domain-containing protein</fullName>
    </recommendedName>
</protein>
<name>A0A5B7GPZ7_PORTR</name>
<sequence>MIVANHLYHRDRQLGGNLSFKRRYTWISEIDLCITKQTRIHLVTDVQVRQDIRGSDHALLCVTMDVDTRTTVTQGQLLQRAAALGNSHHEMKERHGLLKSVCYKDVNVEGLMTALQEVAPPEISADEDVDVNAMLREGCRVVLEAAVNHATRRHTACHAWDEGHPRWRRLLDTKDSKLIWKSVNWKGDIVNDCVEMPSEQQFKVHFEELLNAADSGMLENIEMENLPYIPVLDDPFTPNELEQTLNGMNVMKSYSRLCPGIVRRLPASWLIFFLTVFNVGVTLLFGVSVD</sequence>
<evidence type="ECO:0000256" key="1">
    <source>
        <dbReference type="SAM" id="Phobius"/>
    </source>
</evidence>
<dbReference type="Gene3D" id="3.60.10.10">
    <property type="entry name" value="Endonuclease/exonuclease/phosphatase"/>
    <property type="match status" value="1"/>
</dbReference>
<dbReference type="InterPro" id="IPR036691">
    <property type="entry name" value="Endo/exonu/phosph_ase_sf"/>
</dbReference>
<dbReference type="AlphaFoldDB" id="A0A5B7GPZ7"/>
<dbReference type="OrthoDB" id="1421278at2759"/>
<feature type="transmembrane region" description="Helical" evidence="1">
    <location>
        <begin position="267"/>
        <end position="287"/>
    </location>
</feature>
<dbReference type="EMBL" id="VSRR010016273">
    <property type="protein sequence ID" value="MPC59118.1"/>
    <property type="molecule type" value="Genomic_DNA"/>
</dbReference>
<gene>
    <name evidence="2" type="ORF">E2C01_053133</name>
</gene>